<comment type="caution">
    <text evidence="1">The sequence shown here is derived from an EMBL/GenBank/DDBJ whole genome shotgun (WGS) entry which is preliminary data.</text>
</comment>
<dbReference type="RefSeq" id="WP_189079244.1">
    <property type="nucleotide sequence ID" value="NZ_BMMX01000008.1"/>
</dbReference>
<name>A0A8J3BXJ3_9ACTN</name>
<accession>A0A8J3BXJ3</accession>
<protein>
    <recommendedName>
        <fullName evidence="3">Phage protein, HK97 gp10 family</fullName>
    </recommendedName>
</protein>
<reference evidence="1" key="1">
    <citation type="journal article" date="2014" name="Int. J. Syst. Evol. Microbiol.">
        <title>Complete genome sequence of Corynebacterium casei LMG S-19264T (=DSM 44701T), isolated from a smear-ripened cheese.</title>
        <authorList>
            <consortium name="US DOE Joint Genome Institute (JGI-PGF)"/>
            <person name="Walter F."/>
            <person name="Albersmeier A."/>
            <person name="Kalinowski J."/>
            <person name="Ruckert C."/>
        </authorList>
    </citation>
    <scope>NUCLEOTIDE SEQUENCE</scope>
    <source>
        <strain evidence="1">CGMCC 4.7299</strain>
    </source>
</reference>
<evidence type="ECO:0008006" key="3">
    <source>
        <dbReference type="Google" id="ProtNLM"/>
    </source>
</evidence>
<dbReference type="EMBL" id="BMMX01000008">
    <property type="protein sequence ID" value="GGK89177.1"/>
    <property type="molecule type" value="Genomic_DNA"/>
</dbReference>
<gene>
    <name evidence="1" type="ORF">GCM10012284_23990</name>
</gene>
<keyword evidence="2" id="KW-1185">Reference proteome</keyword>
<evidence type="ECO:0000313" key="1">
    <source>
        <dbReference type="EMBL" id="GGK89177.1"/>
    </source>
</evidence>
<sequence>MKPIRIRGERQLAAKLARVPGALEAAARRAVAAEVHETAQDERGFAPVDTGALEASITEEVDGDGLSGRTAATERYATAVELGTEDTAAQPYAEPAAKLARHRFPKTVVRELNEELRRVAG</sequence>
<proteinExistence type="predicted"/>
<dbReference type="AlphaFoldDB" id="A0A8J3BXJ3"/>
<dbReference type="Pfam" id="PF04883">
    <property type="entry name" value="HK97-gp10_like"/>
    <property type="match status" value="1"/>
</dbReference>
<organism evidence="1 2">
    <name type="scientific">Mangrovihabitans endophyticus</name>
    <dbReference type="NCBI Taxonomy" id="1751298"/>
    <lineage>
        <taxon>Bacteria</taxon>
        <taxon>Bacillati</taxon>
        <taxon>Actinomycetota</taxon>
        <taxon>Actinomycetes</taxon>
        <taxon>Micromonosporales</taxon>
        <taxon>Micromonosporaceae</taxon>
        <taxon>Mangrovihabitans</taxon>
    </lineage>
</organism>
<dbReference type="InterPro" id="IPR010064">
    <property type="entry name" value="HK97-gp10_tail"/>
</dbReference>
<dbReference type="Proteomes" id="UP000656042">
    <property type="component" value="Unassembled WGS sequence"/>
</dbReference>
<evidence type="ECO:0000313" key="2">
    <source>
        <dbReference type="Proteomes" id="UP000656042"/>
    </source>
</evidence>
<reference evidence="1" key="2">
    <citation type="submission" date="2020-09" db="EMBL/GenBank/DDBJ databases">
        <authorList>
            <person name="Sun Q."/>
            <person name="Zhou Y."/>
        </authorList>
    </citation>
    <scope>NUCLEOTIDE SEQUENCE</scope>
    <source>
        <strain evidence="1">CGMCC 4.7299</strain>
    </source>
</reference>